<gene>
    <name evidence="1" type="ORF">BD310DRAFT_799430</name>
</gene>
<keyword evidence="2" id="KW-1185">Reference proteome</keyword>
<protein>
    <submittedName>
        <fullName evidence="1">Uncharacterized protein</fullName>
    </submittedName>
</protein>
<sequence>VAGARWSVRARKPANPNTNYERAIREEQQRNQARPYFAGISSTGPQNHELPTNLASAFRSTYGEHWRAALEEELQSLRENCVYETVPTPSGVKPISSKPVFRVKHDKNG</sequence>
<proteinExistence type="predicted"/>
<organism evidence="1 2">
    <name type="scientific">Dichomitus squalens</name>
    <dbReference type="NCBI Taxonomy" id="114155"/>
    <lineage>
        <taxon>Eukaryota</taxon>
        <taxon>Fungi</taxon>
        <taxon>Dikarya</taxon>
        <taxon>Basidiomycota</taxon>
        <taxon>Agaricomycotina</taxon>
        <taxon>Agaricomycetes</taxon>
        <taxon>Polyporales</taxon>
        <taxon>Polyporaceae</taxon>
        <taxon>Dichomitus</taxon>
    </lineage>
</organism>
<evidence type="ECO:0000313" key="1">
    <source>
        <dbReference type="EMBL" id="TBU54527.1"/>
    </source>
</evidence>
<feature type="non-terminal residue" evidence="1">
    <location>
        <position position="109"/>
    </location>
</feature>
<dbReference type="Proteomes" id="UP000292082">
    <property type="component" value="Unassembled WGS sequence"/>
</dbReference>
<reference evidence="1 2" key="1">
    <citation type="submission" date="2019-01" db="EMBL/GenBank/DDBJ databases">
        <title>Draft genome sequences of three monokaryotic isolates of the white-rot basidiomycete fungus Dichomitus squalens.</title>
        <authorList>
            <consortium name="DOE Joint Genome Institute"/>
            <person name="Lopez S.C."/>
            <person name="Andreopoulos B."/>
            <person name="Pangilinan J."/>
            <person name="Lipzen A."/>
            <person name="Riley R."/>
            <person name="Ahrendt S."/>
            <person name="Ng V."/>
            <person name="Barry K."/>
            <person name="Daum C."/>
            <person name="Grigoriev I.V."/>
            <person name="Hilden K.S."/>
            <person name="Makela M.R."/>
            <person name="de Vries R.P."/>
        </authorList>
    </citation>
    <scope>NUCLEOTIDE SEQUENCE [LARGE SCALE GENOMIC DNA]</scope>
    <source>
        <strain evidence="1 2">CBS 464.89</strain>
    </source>
</reference>
<dbReference type="STRING" id="114155.A0A4Q9PK74"/>
<accession>A0A4Q9PK74</accession>
<feature type="non-terminal residue" evidence="1">
    <location>
        <position position="1"/>
    </location>
</feature>
<dbReference type="AlphaFoldDB" id="A0A4Q9PK74"/>
<name>A0A4Q9PK74_9APHY</name>
<evidence type="ECO:0000313" key="2">
    <source>
        <dbReference type="Proteomes" id="UP000292082"/>
    </source>
</evidence>
<dbReference type="EMBL" id="ML145186">
    <property type="protein sequence ID" value="TBU54527.1"/>
    <property type="molecule type" value="Genomic_DNA"/>
</dbReference>